<comment type="function">
    <text evidence="12">DNA-dependent RNA polymerase catalyzes the transcription of DNA into RNA using the four ribonucleoside triphosphates as substrates.</text>
</comment>
<accession>A0A0F2M505</accession>
<dbReference type="Gene3D" id="3.30.1490.180">
    <property type="entry name" value="RNA polymerase ii"/>
    <property type="match status" value="1"/>
</dbReference>
<dbReference type="Gene3D" id="4.10.860.120">
    <property type="entry name" value="RNA polymerase II, clamp domain"/>
    <property type="match status" value="1"/>
</dbReference>
<organism evidence="15 16">
    <name type="scientific">Sporothrix schenckii 1099-18</name>
    <dbReference type="NCBI Taxonomy" id="1397361"/>
    <lineage>
        <taxon>Eukaryota</taxon>
        <taxon>Fungi</taxon>
        <taxon>Dikarya</taxon>
        <taxon>Ascomycota</taxon>
        <taxon>Pezizomycotina</taxon>
        <taxon>Sordariomycetes</taxon>
        <taxon>Sordariomycetidae</taxon>
        <taxon>Ophiostomatales</taxon>
        <taxon>Ophiostomataceae</taxon>
        <taxon>Sporothrix</taxon>
    </lineage>
</organism>
<dbReference type="GeneID" id="27662451"/>
<dbReference type="InterPro" id="IPR007083">
    <property type="entry name" value="RNA_pol_Rpb1_4"/>
</dbReference>
<keyword evidence="8" id="KW-0460">Magnesium</keyword>
<dbReference type="FunFam" id="3.30.1490.180:FF:000003">
    <property type="entry name" value="DNA-directed RNA polymerase subunit"/>
    <property type="match status" value="1"/>
</dbReference>
<dbReference type="CDD" id="cd02735">
    <property type="entry name" value="RNAP_I_Rpa1_C"/>
    <property type="match status" value="1"/>
</dbReference>
<dbReference type="Pfam" id="PF00623">
    <property type="entry name" value="RNA_pol_Rpb1_2"/>
    <property type="match status" value="1"/>
</dbReference>
<dbReference type="KEGG" id="ssck:SPSK_00196"/>
<keyword evidence="3 12" id="KW-0240">DNA-directed RNA polymerase</keyword>
<evidence type="ECO:0000256" key="3">
    <source>
        <dbReference type="ARBA" id="ARBA00022478"/>
    </source>
</evidence>
<dbReference type="Proteomes" id="UP000033710">
    <property type="component" value="Unassembled WGS sequence"/>
</dbReference>
<dbReference type="InterPro" id="IPR044893">
    <property type="entry name" value="RNA_pol_Rpb1_clamp_domain"/>
</dbReference>
<evidence type="ECO:0000256" key="7">
    <source>
        <dbReference type="ARBA" id="ARBA00022833"/>
    </source>
</evidence>
<evidence type="ECO:0000256" key="11">
    <source>
        <dbReference type="ARBA" id="ARBA00048552"/>
    </source>
</evidence>
<dbReference type="InterPro" id="IPR045867">
    <property type="entry name" value="DNA-dir_RpoC_beta_prime"/>
</dbReference>
<sequence length="1743" mass="192627">MNVSQPVASSVESVEFTFLPTDEIRAASVRRIENDSTFDTLLNPVPGGLYDPALGSWGDSLCTTCNLGQSMCPGHAGHIDLPVPVYHPVFMDQVLRLLRAECIYCHHFRLPPKEINRYACKLRLLQYSLIPEAMKIDAIGEDFHSLALPGLPRVDMECDDDGKSAIDNVSRARSIYVQQALQNQRVLTGDIRKGKHEGASELRRELVQQFLKDIVVGRQCARCKGISPSYRKDRSVKIFEKPLNSKEQAKMAAGQFKARDALTLRPKSQRSNDTTVSDEGIADISLDSGSEDGSDVHADALDEYGNVVHKPVTNKPTSPQLQQRYISTQEVLERLRLLFANEQDVLQLIYNSRPRGRHAQSTPDMFFIQALLVPPNKYRPEARTGDAQVTEAQQNSLYKAILGASFRVAEIHREISDAATKTPGRFSRDILSLHEAWSELQNSVNSLIDSTKNPAQGQNAKRIEDGIKQKLEKKEGLFRKNMMGKRVNFAARSVISPDPNIETNEIGVPPVFARKLTYPEPVTSHNFKELQQAVINGTDTWPGASAIENDNGQVVNLRGKSLEDRMALANQLLAPSNSGSSTMRGKKVYRHLSNGDVVLMNRQPTLHKPSIMGHRVRVLPGEKTIRMHYANCNTYNADFDGDEMNMHFPQNEIARVEALQLADTDHQYLSGTQGKPLRGLIQDHISISVSLCGKDTFFHRGTYQDLVYSALRPESGHILGDRIELVSPAVLKPVPRWTGKQVITTILKNVKPPNCAHLWMSGKSQVPENRWGSHTEEGYIEFRDSVLISGILDKAHLGPSSGGFIHAVHEVYGASVAGKVLSCMGRLLTRLLNMRAFTCGIDDLRLTPEGEANRSRELNGAQDAGLGVAAAYVSLKDQAPTDKDPELLRRLEDVMRDDSKQEGLDLLMNKMSASVSSNVTKACLPVGLEKPFPHNHMQAMTISGAKGGNVNANLISCNLGQQVLEGRRVPLMVSGKSLPCFPEFDTSLRAGGYIVNRFLTGIRPQEYYFHHMAGREGLIDTAVKTSRSGYLQRCLIKGMEGLEVAYDSSVRDSDGSLVQFLYGEDGLDVTKQKYLTDFSFVLHNLESEMSDFKFSDPRTAGLFEHKDEFFKQSKRMLKRSNVNAGFADEPVNALVNPAKHAFAMSEKFFGLMSTYVRENKDRLIKDKESRGDDQSTSRLPFDQASMGKRSVERVFAAKYLRSQVEPGEAVGIVAGQSVGEPSTQMTLNTFHLAGHSAKNVTLGIPRLREILMTASANISTPAMTLVLRPDLTHQEGEHFAKTIGMLPLSHILDKIAVKERVARGIGHPYSKIFDVRLDFFASDEYEAIYAVQASDVLDTVEKRLLPVLRKLITKATKQNEKGQSSASIPDVGVKAGVIEVSRTGNEDSHGNDAQRDDGSDDDNDDGDNDATSAKQRGNRNEAVSYGPNDEEDDDIRIRMERDATTEEDLPDDEGYVGSPRSVMTHNAQAGENERANDSEASDEEDSAQPGGDVQGDTEQGGSEARQARVKSGNTNITRFRADENAGEWCEFTLELPADSPKILMLSVVEDAVRRSVVRQIPGVKSCTYVADEVVKDSRTGIEVKVPVVHTEGANIRTIQQFSDFFDPNKLATNDIVAMLEVYGVEACRNTIIRELSTVFVSHGIGVDNRHLNLIGDFMTRGGGFMPFNRYGLKGNVSPFTKMSFETTLAFLKDALVDGDWDGLVTPSSRIVMGRLGKTGTGSFDVLTSVPIQHFDPMQGLRTS</sequence>
<keyword evidence="10" id="KW-0539">Nucleus</keyword>
<dbReference type="CDD" id="cd01435">
    <property type="entry name" value="RNAP_I_RPA1_N"/>
    <property type="match status" value="1"/>
</dbReference>
<dbReference type="EMBL" id="AXCR01000008">
    <property type="protein sequence ID" value="KJR83885.1"/>
    <property type="molecule type" value="Genomic_DNA"/>
</dbReference>
<feature type="compositionally biased region" description="Basic and acidic residues" evidence="13">
    <location>
        <begin position="1435"/>
        <end position="1444"/>
    </location>
</feature>
<feature type="compositionally biased region" description="Basic and acidic residues" evidence="13">
    <location>
        <begin position="1384"/>
        <end position="1397"/>
    </location>
</feature>
<comment type="similarity">
    <text evidence="2 12">Belongs to the RNA polymerase beta' chain family.</text>
</comment>
<evidence type="ECO:0000256" key="12">
    <source>
        <dbReference type="RuleBase" id="RU004279"/>
    </source>
</evidence>
<feature type="compositionally biased region" description="Acidic residues" evidence="13">
    <location>
        <begin position="1445"/>
        <end position="1454"/>
    </location>
</feature>
<dbReference type="InterPro" id="IPR047107">
    <property type="entry name" value="DNA-dir_RNA_pol1_lsu_C"/>
</dbReference>
<dbReference type="PANTHER" id="PTHR19376:SF11">
    <property type="entry name" value="DNA-DIRECTED RNA POLYMERASE I SUBUNIT RPA1"/>
    <property type="match status" value="1"/>
</dbReference>
<evidence type="ECO:0000256" key="1">
    <source>
        <dbReference type="ARBA" id="ARBA00004123"/>
    </source>
</evidence>
<dbReference type="InterPro" id="IPR006592">
    <property type="entry name" value="RNA_pol_N"/>
</dbReference>
<keyword evidence="7" id="KW-0862">Zinc</keyword>
<dbReference type="InterPro" id="IPR038120">
    <property type="entry name" value="Rpb1_funnel_sf"/>
</dbReference>
<dbReference type="GO" id="GO:0006351">
    <property type="term" value="P:DNA-templated transcription"/>
    <property type="evidence" value="ECO:0007669"/>
    <property type="project" value="InterPro"/>
</dbReference>
<dbReference type="RefSeq" id="XP_016586561.1">
    <property type="nucleotide sequence ID" value="XM_016727174.1"/>
</dbReference>
<dbReference type="PANTHER" id="PTHR19376">
    <property type="entry name" value="DNA-DIRECTED RNA POLYMERASE"/>
    <property type="match status" value="1"/>
</dbReference>
<dbReference type="Gene3D" id="2.40.40.20">
    <property type="match status" value="1"/>
</dbReference>
<reference evidence="15 16" key="1">
    <citation type="journal article" date="2014" name="BMC Genomics">
        <title>Comparative genomics of the major fungal agents of human and animal Sporotrichosis: Sporothrix schenckii and Sporothrix brasiliensis.</title>
        <authorList>
            <person name="Teixeira M.M."/>
            <person name="de Almeida L.G."/>
            <person name="Kubitschek-Barreira P."/>
            <person name="Alves F.L."/>
            <person name="Kioshima E.S."/>
            <person name="Abadio A.K."/>
            <person name="Fernandes L."/>
            <person name="Derengowski L.S."/>
            <person name="Ferreira K.S."/>
            <person name="Souza R.C."/>
            <person name="Ruiz J.C."/>
            <person name="de Andrade N.C."/>
            <person name="Paes H.C."/>
            <person name="Nicola A.M."/>
            <person name="Albuquerque P."/>
            <person name="Gerber A.L."/>
            <person name="Martins V.P."/>
            <person name="Peconick L.D."/>
            <person name="Neto A.V."/>
            <person name="Chaucanez C.B."/>
            <person name="Silva P.A."/>
            <person name="Cunha O.L."/>
            <person name="de Oliveira F.F."/>
            <person name="dos Santos T.C."/>
            <person name="Barros A.L."/>
            <person name="Soares M.A."/>
            <person name="de Oliveira L.M."/>
            <person name="Marini M.M."/>
            <person name="Villalobos-Duno H."/>
            <person name="Cunha M.M."/>
            <person name="de Hoog S."/>
            <person name="da Silveira J.F."/>
            <person name="Henrissat B."/>
            <person name="Nino-Vega G.A."/>
            <person name="Cisalpino P.S."/>
            <person name="Mora-Montes H.M."/>
            <person name="Almeida S.R."/>
            <person name="Stajich J.E."/>
            <person name="Lopes-Bezerra L.M."/>
            <person name="Vasconcelos A.T."/>
            <person name="Felipe M.S."/>
        </authorList>
    </citation>
    <scope>NUCLEOTIDE SEQUENCE [LARGE SCALE GENOMIC DNA]</scope>
    <source>
        <strain evidence="15 16">1099-18</strain>
    </source>
</reference>
<feature type="compositionally biased region" description="Basic and acidic residues" evidence="13">
    <location>
        <begin position="1164"/>
        <end position="1175"/>
    </location>
</feature>
<evidence type="ECO:0000313" key="15">
    <source>
        <dbReference type="EMBL" id="KJR83885.1"/>
    </source>
</evidence>
<dbReference type="InterPro" id="IPR042102">
    <property type="entry name" value="RNA_pol_Rpb1_3_sf"/>
</dbReference>
<evidence type="ECO:0000256" key="6">
    <source>
        <dbReference type="ARBA" id="ARBA00022723"/>
    </source>
</evidence>
<dbReference type="EC" id="2.7.7.6" evidence="12"/>
<evidence type="ECO:0000256" key="10">
    <source>
        <dbReference type="ARBA" id="ARBA00023242"/>
    </source>
</evidence>
<feature type="compositionally biased region" description="Acidic residues" evidence="13">
    <location>
        <begin position="1398"/>
        <end position="1408"/>
    </location>
</feature>
<evidence type="ECO:0000256" key="2">
    <source>
        <dbReference type="ARBA" id="ARBA00006460"/>
    </source>
</evidence>
<feature type="region of interest" description="Disordered" evidence="13">
    <location>
        <begin position="1381"/>
        <end position="1514"/>
    </location>
</feature>
<proteinExistence type="inferred from homology"/>
<dbReference type="Gene3D" id="1.10.357.120">
    <property type="match status" value="1"/>
</dbReference>
<evidence type="ECO:0000256" key="8">
    <source>
        <dbReference type="ARBA" id="ARBA00022842"/>
    </source>
</evidence>
<evidence type="ECO:0000256" key="5">
    <source>
        <dbReference type="ARBA" id="ARBA00022695"/>
    </source>
</evidence>
<dbReference type="OrthoDB" id="270392at2759"/>
<keyword evidence="6" id="KW-0479">Metal-binding</keyword>
<comment type="subcellular location">
    <subcellularLocation>
        <location evidence="1">Nucleus</location>
    </subcellularLocation>
</comment>
<dbReference type="FunFam" id="2.40.40.20:FF:000019">
    <property type="entry name" value="DNA-directed RNA polymerase II subunit RPB1"/>
    <property type="match status" value="1"/>
</dbReference>
<protein>
    <recommendedName>
        <fullName evidence="12">DNA-directed RNA polymerase subunit</fullName>
        <ecNumber evidence="12">2.7.7.6</ecNumber>
    </recommendedName>
</protein>
<comment type="catalytic activity">
    <reaction evidence="11 12">
        <text>RNA(n) + a ribonucleoside 5'-triphosphate = RNA(n+1) + diphosphate</text>
        <dbReference type="Rhea" id="RHEA:21248"/>
        <dbReference type="Rhea" id="RHEA-COMP:14527"/>
        <dbReference type="Rhea" id="RHEA-COMP:17342"/>
        <dbReference type="ChEBI" id="CHEBI:33019"/>
        <dbReference type="ChEBI" id="CHEBI:61557"/>
        <dbReference type="ChEBI" id="CHEBI:140395"/>
        <dbReference type="EC" id="2.7.7.6"/>
    </reaction>
</comment>
<feature type="region of interest" description="Disordered" evidence="13">
    <location>
        <begin position="264"/>
        <end position="297"/>
    </location>
</feature>
<dbReference type="SUPFAM" id="SSF64484">
    <property type="entry name" value="beta and beta-prime subunits of DNA dependent RNA-polymerase"/>
    <property type="match status" value="1"/>
</dbReference>
<keyword evidence="5 12" id="KW-0548">Nucleotidyltransferase</keyword>
<dbReference type="SMART" id="SM00663">
    <property type="entry name" value="RPOLA_N"/>
    <property type="match status" value="1"/>
</dbReference>
<dbReference type="InterPro" id="IPR007080">
    <property type="entry name" value="RNA_pol_Rpb1_1"/>
</dbReference>
<evidence type="ECO:0000256" key="4">
    <source>
        <dbReference type="ARBA" id="ARBA00022679"/>
    </source>
</evidence>
<dbReference type="FunFam" id="4.10.860.120:FF:000006">
    <property type="entry name" value="DNA-directed RNA polymerase subunit"/>
    <property type="match status" value="1"/>
</dbReference>
<dbReference type="InterPro" id="IPR007081">
    <property type="entry name" value="RNA_pol_Rpb1_5"/>
</dbReference>
<dbReference type="GO" id="GO:0003899">
    <property type="term" value="F:DNA-directed RNA polymerase activity"/>
    <property type="evidence" value="ECO:0007669"/>
    <property type="project" value="UniProtKB-EC"/>
</dbReference>
<evidence type="ECO:0000259" key="14">
    <source>
        <dbReference type="SMART" id="SM00663"/>
    </source>
</evidence>
<reference evidence="15 16" key="2">
    <citation type="journal article" date="2015" name="Eukaryot. Cell">
        <title>Asexual propagation of a virulent clone complex in a human and feline outbreak of sporotrichosis.</title>
        <authorList>
            <person name="Teixeira Mde M."/>
            <person name="Rodrigues A.M."/>
            <person name="Tsui C.K."/>
            <person name="de Almeida L.G."/>
            <person name="Van Diepeningen A.D."/>
            <person name="van den Ende B.G."/>
            <person name="Fernandes G.F."/>
            <person name="Kano R."/>
            <person name="Hamelin R.C."/>
            <person name="Lopes-Bezerra L.M."/>
            <person name="Vasconcelos A.T."/>
            <person name="de Hoog S."/>
            <person name="de Camargo Z.P."/>
            <person name="Felipe M.S."/>
        </authorList>
    </citation>
    <scope>NUCLEOTIDE SEQUENCE [LARGE SCALE GENOMIC DNA]</scope>
    <source>
        <strain evidence="15 16">1099-18</strain>
    </source>
</reference>
<dbReference type="InterPro" id="IPR007066">
    <property type="entry name" value="RNA_pol_Rpb1_3"/>
</dbReference>
<evidence type="ECO:0000256" key="13">
    <source>
        <dbReference type="SAM" id="MobiDB-lite"/>
    </source>
</evidence>
<feature type="region of interest" description="Disordered" evidence="13">
    <location>
        <begin position="1164"/>
        <end position="1183"/>
    </location>
</feature>
<dbReference type="FunFam" id="1.10.274.100:FF:000006">
    <property type="entry name" value="DNA-directed RNA polymerase subunit"/>
    <property type="match status" value="1"/>
</dbReference>
<dbReference type="GO" id="GO:0046872">
    <property type="term" value="F:metal ion binding"/>
    <property type="evidence" value="ECO:0007669"/>
    <property type="project" value="UniProtKB-KW"/>
</dbReference>
<name>A0A0F2M505_SPOSC</name>
<dbReference type="Pfam" id="PF04983">
    <property type="entry name" value="RNA_pol_Rpb1_3"/>
    <property type="match status" value="1"/>
</dbReference>
<dbReference type="GO" id="GO:0005736">
    <property type="term" value="C:RNA polymerase I complex"/>
    <property type="evidence" value="ECO:0007669"/>
    <property type="project" value="TreeGrafter"/>
</dbReference>
<evidence type="ECO:0000256" key="9">
    <source>
        <dbReference type="ARBA" id="ARBA00023163"/>
    </source>
</evidence>
<dbReference type="Gene3D" id="1.10.274.100">
    <property type="entry name" value="RNA polymerase Rpb1, domain 3"/>
    <property type="match status" value="1"/>
</dbReference>
<dbReference type="Pfam" id="PF05000">
    <property type="entry name" value="RNA_pol_Rpb1_4"/>
    <property type="match status" value="1"/>
</dbReference>
<dbReference type="Pfam" id="PF04998">
    <property type="entry name" value="RNA_pol_Rpb1_5"/>
    <property type="match status" value="1"/>
</dbReference>
<dbReference type="InterPro" id="IPR000722">
    <property type="entry name" value="RNA_pol_asu"/>
</dbReference>
<gene>
    <name evidence="15" type="ORF">SPSK_00196</name>
</gene>
<dbReference type="Pfam" id="PF04997">
    <property type="entry name" value="RNA_pol_Rpb1_1"/>
    <property type="match status" value="1"/>
</dbReference>
<dbReference type="Gene3D" id="1.10.132.30">
    <property type="match status" value="1"/>
</dbReference>
<keyword evidence="9 12" id="KW-0804">Transcription</keyword>
<comment type="caution">
    <text evidence="15">The sequence shown here is derived from an EMBL/GenBank/DDBJ whole genome shotgun (WGS) entry which is preliminary data.</text>
</comment>
<feature type="domain" description="RNA polymerase N-terminal" evidence="14">
    <location>
        <begin position="364"/>
        <end position="692"/>
    </location>
</feature>
<dbReference type="GO" id="GO:0003677">
    <property type="term" value="F:DNA binding"/>
    <property type="evidence" value="ECO:0007669"/>
    <property type="project" value="InterPro"/>
</dbReference>
<keyword evidence="4 12" id="KW-0808">Transferase</keyword>
<dbReference type="Gene3D" id="3.30.70.2850">
    <property type="match status" value="1"/>
</dbReference>
<dbReference type="InterPro" id="IPR015699">
    <property type="entry name" value="DNA-dir_RNA_pol1_lsu_N"/>
</dbReference>
<evidence type="ECO:0000313" key="16">
    <source>
        <dbReference type="Proteomes" id="UP000033710"/>
    </source>
</evidence>
<dbReference type="VEuPathDB" id="FungiDB:SPSK_00196"/>